<reference evidence="1" key="1">
    <citation type="journal article" date="2015" name="PLoS ONE">
        <title>Comprehensive Evaluation of Toxoplasma gondii VEG and Neospora caninum LIV Genomes with Tachyzoite Stage Transcriptome and Proteome Defines Novel Transcript Features.</title>
        <authorList>
            <person name="Ramaprasad A."/>
            <person name="Mourier T."/>
            <person name="Naeem R."/>
            <person name="Malas T.B."/>
            <person name="Moussa E."/>
            <person name="Panigrahi A."/>
            <person name="Vermont S.J."/>
            <person name="Otto T.D."/>
            <person name="Wastling J."/>
            <person name="Pain A."/>
        </authorList>
    </citation>
    <scope>NUCLEOTIDE SEQUENCE</scope>
    <source>
        <strain evidence="1">Liverpool</strain>
    </source>
</reference>
<protein>
    <submittedName>
        <fullName evidence="1">Uncharacterized protein</fullName>
    </submittedName>
</protein>
<evidence type="ECO:0000313" key="1">
    <source>
        <dbReference type="EMBL" id="CEL64481.1"/>
    </source>
</evidence>
<dbReference type="EMBL" id="LN714475">
    <property type="protein sequence ID" value="CEL64481.1"/>
    <property type="molecule type" value="Genomic_DNA"/>
</dbReference>
<name>A0A0F7U5X0_NEOCL</name>
<accession>A0A0F7U5X0</accession>
<dbReference type="AlphaFoldDB" id="A0A0F7U5X0"/>
<gene>
    <name evidence="1" type="ORF">BN1204_003790</name>
</gene>
<proteinExistence type="predicted"/>
<sequence length="506" mass="56736">MTMAWMLKGEYDFLVSSLAERLDIAKCRGLLSSSLDMRLVYSRDPTFVHYYGTGKAYLGRYIEKHLNKTGLGLQSTFMHKSLGASIVDDCNLAHIFHVLRVEELLEANSQCLPVTAAASIIIAIVGELDAMRMGLLNMQKDVRELDNFRRDSAKFLTNVLQTLVEFIVESGRDRFTYIKEALLLPTTTPPRPIPSLGQLPPSNSQQVVSDIASSGNAFSLAARLAQDDGNAQDFGGGREYLTSLYALYRRGDLQLETLLNSGSIVSIWRRLKALFDLPRATAQDLIRWAVIRQAPRLNRLRQLIFTRLLQVLCNPSLRIETQKADVSDLPRKALQKDRAIAATVLSAFAQSGVKAWCYENELQKIDIVRGAGVGELSKKIASMICVRVDRGFIDLPMDEDIFDDDTLDKWFAPYRSEAFAHTGRYSRLNVTDNNLYRLVPTKYGTGFGMAPPLTSLDRGRLRGIVPDYALSGDHRFFTAPLTTAFLDTEKFDTTLREFFSSDDAQC</sequence>
<organism evidence="1">
    <name type="scientific">Neospora caninum (strain Liverpool)</name>
    <dbReference type="NCBI Taxonomy" id="572307"/>
    <lineage>
        <taxon>Eukaryota</taxon>
        <taxon>Sar</taxon>
        <taxon>Alveolata</taxon>
        <taxon>Apicomplexa</taxon>
        <taxon>Conoidasida</taxon>
        <taxon>Coccidia</taxon>
        <taxon>Eucoccidiorida</taxon>
        <taxon>Eimeriorina</taxon>
        <taxon>Sarcocystidae</taxon>
        <taxon>Neospora</taxon>
    </lineage>
</organism>